<organism evidence="1">
    <name type="scientific">human gut metagenome</name>
    <dbReference type="NCBI Taxonomy" id="408170"/>
    <lineage>
        <taxon>unclassified sequences</taxon>
        <taxon>metagenomes</taxon>
        <taxon>organismal metagenomes</taxon>
    </lineage>
</organism>
<proteinExistence type="predicted"/>
<accession>W1XU75</accession>
<evidence type="ECO:0000313" key="1">
    <source>
        <dbReference type="EMBL" id="ETJ33903.1"/>
    </source>
</evidence>
<sequence length="28" mass="3361">FFEEIDLDEVPKNSLLREFIGGSCFYEY</sequence>
<dbReference type="EMBL" id="AZMM01011664">
    <property type="protein sequence ID" value="ETJ33903.1"/>
    <property type="molecule type" value="Genomic_DNA"/>
</dbReference>
<comment type="caution">
    <text evidence="1">The sequence shown here is derived from an EMBL/GenBank/DDBJ whole genome shotgun (WGS) entry which is preliminary data.</text>
</comment>
<dbReference type="AlphaFoldDB" id="W1XU75"/>
<name>W1XU75_9ZZZZ</name>
<feature type="non-terminal residue" evidence="1">
    <location>
        <position position="1"/>
    </location>
</feature>
<reference evidence="1" key="1">
    <citation type="submission" date="2013-12" db="EMBL/GenBank/DDBJ databases">
        <title>A Varibaculum cambriense genome reconstructed from a premature infant gut community with otherwise low bacterial novelty that shifts toward anaerobic metabolism during the third week of life.</title>
        <authorList>
            <person name="Brown C.T."/>
            <person name="Sharon I."/>
            <person name="Thomas B.C."/>
            <person name="Castelle C.J."/>
            <person name="Morowitz M.J."/>
            <person name="Banfield J.F."/>
        </authorList>
    </citation>
    <scope>NUCLEOTIDE SEQUENCE</scope>
</reference>
<gene>
    <name evidence="1" type="ORF">Q604_UNBC11664G0001</name>
</gene>
<protein>
    <submittedName>
        <fullName evidence="1">Uncharacterized protein</fullName>
    </submittedName>
</protein>